<keyword evidence="2" id="KW-1185">Reference proteome</keyword>
<name>I0L3Q6_9ACTN</name>
<dbReference type="eggNOG" id="ENOG5033N7V">
    <property type="taxonomic scope" value="Bacteria"/>
</dbReference>
<gene>
    <name evidence="1" type="ORF">MILUP08_43363</name>
</gene>
<proteinExistence type="predicted"/>
<sequence length="196" mass="22327">MNMPEPRAFWIDEHFDREHDVDGRGRYEAEVLRRIDEFTPSWDDIAPVSFAATAWRIAAELEPGYVRWHRRILSASCTRSPWDGGMVCAVTVISRWPAELTWTKQWQRDRGWQDWPQMFGQYTTPSEQDVTRRPHLRAQLQVEAPVPLGELPPAPSGPQDQVASAARRAVTVLTRELNDLLAPMIGQLEAGVPADS</sequence>
<evidence type="ECO:0000313" key="2">
    <source>
        <dbReference type="Proteomes" id="UP000003448"/>
    </source>
</evidence>
<dbReference type="Proteomes" id="UP000003448">
    <property type="component" value="Unassembled WGS sequence"/>
</dbReference>
<evidence type="ECO:0000313" key="1">
    <source>
        <dbReference type="EMBL" id="CCH18453.1"/>
    </source>
</evidence>
<organism evidence="1 2">
    <name type="scientific">Micromonospora lupini str. Lupac 08</name>
    <dbReference type="NCBI Taxonomy" id="1150864"/>
    <lineage>
        <taxon>Bacteria</taxon>
        <taxon>Bacillati</taxon>
        <taxon>Actinomycetota</taxon>
        <taxon>Actinomycetes</taxon>
        <taxon>Micromonosporales</taxon>
        <taxon>Micromonosporaceae</taxon>
        <taxon>Micromonospora</taxon>
    </lineage>
</organism>
<comment type="caution">
    <text evidence="1">The sequence shown here is derived from an EMBL/GenBank/DDBJ whole genome shotgun (WGS) entry which is preliminary data.</text>
</comment>
<reference evidence="2" key="1">
    <citation type="journal article" date="2012" name="J. Bacteriol.">
        <title>Genome Sequence of Micromonospora lupini Lupac 08, Isolated from Root Nodules of Lupinus angustifolius.</title>
        <authorList>
            <person name="Alonso-Vega P."/>
            <person name="Normand P."/>
            <person name="Bacigalupe R."/>
            <person name="Pujic P."/>
            <person name="Lajus A."/>
            <person name="Vallenet D."/>
            <person name="Carro L."/>
            <person name="Coll P."/>
            <person name="Trujillo M.E."/>
        </authorList>
    </citation>
    <scope>NUCLEOTIDE SEQUENCE [LARGE SCALE GENOMIC DNA]</scope>
    <source>
        <strain evidence="2">Lupac 08</strain>
    </source>
</reference>
<dbReference type="AlphaFoldDB" id="I0L3Q6"/>
<accession>I0L3Q6</accession>
<dbReference type="STRING" id="1150864.MILUP08_43363"/>
<dbReference type="EMBL" id="CAIE01000026">
    <property type="protein sequence ID" value="CCH18453.1"/>
    <property type="molecule type" value="Genomic_DNA"/>
</dbReference>
<protein>
    <submittedName>
        <fullName evidence="1">Uncharacterized protein</fullName>
    </submittedName>
</protein>